<reference evidence="2" key="1">
    <citation type="journal article" date="2017" name="Nat. Ecol. Evol.">
        <title>Genome expansion and lineage-specific genetic innovations in the forest pathogenic fungi Armillaria.</title>
        <authorList>
            <person name="Sipos G."/>
            <person name="Prasanna A.N."/>
            <person name="Walter M.C."/>
            <person name="O'Connor E."/>
            <person name="Balint B."/>
            <person name="Krizsan K."/>
            <person name="Kiss B."/>
            <person name="Hess J."/>
            <person name="Varga T."/>
            <person name="Slot J."/>
            <person name="Riley R."/>
            <person name="Boka B."/>
            <person name="Rigling D."/>
            <person name="Barry K."/>
            <person name="Lee J."/>
            <person name="Mihaltcheva S."/>
            <person name="LaButti K."/>
            <person name="Lipzen A."/>
            <person name="Waldron R."/>
            <person name="Moloney N.M."/>
            <person name="Sperisen C."/>
            <person name="Kredics L."/>
            <person name="Vagvoelgyi C."/>
            <person name="Patrignani A."/>
            <person name="Fitzpatrick D."/>
            <person name="Nagy I."/>
            <person name="Doyle S."/>
            <person name="Anderson J.B."/>
            <person name="Grigoriev I.V."/>
            <person name="Gueldener U."/>
            <person name="Muensterkoetter M."/>
            <person name="Nagy L.G."/>
        </authorList>
    </citation>
    <scope>NUCLEOTIDE SEQUENCE [LARGE SCALE GENOMIC DNA]</scope>
    <source>
        <strain evidence="2">28-4</strain>
    </source>
</reference>
<proteinExistence type="predicted"/>
<dbReference type="Proteomes" id="UP000218334">
    <property type="component" value="Unassembled WGS sequence"/>
</dbReference>
<sequence>MAESLPQELVDAIIDEVHSLSDLKACSLTCHAFSSPTRAILFRQIKLTESQLDADAVQKFHELCVVSPHIPPLVQTLHINGYRRSGLTFLAVFDIISCVLQYMQNIKVIELYRVTIGNWIAGTVSSHSLREIHLTDVLFHENGFRQMCAVLQ</sequence>
<dbReference type="EMBL" id="KZ293420">
    <property type="protein sequence ID" value="PBK73452.1"/>
    <property type="molecule type" value="Genomic_DNA"/>
</dbReference>
<evidence type="ECO:0000313" key="2">
    <source>
        <dbReference type="Proteomes" id="UP000218334"/>
    </source>
</evidence>
<keyword evidence="2" id="KW-1185">Reference proteome</keyword>
<accession>A0A2H3C2K1</accession>
<evidence type="ECO:0000313" key="1">
    <source>
        <dbReference type="EMBL" id="PBK73452.1"/>
    </source>
</evidence>
<evidence type="ECO:0008006" key="3">
    <source>
        <dbReference type="Google" id="ProtNLM"/>
    </source>
</evidence>
<protein>
    <recommendedName>
        <fullName evidence="3">F-box domain-containing protein</fullName>
    </recommendedName>
</protein>
<dbReference type="AlphaFoldDB" id="A0A2H3C2K1"/>
<name>A0A2H3C2K1_9AGAR</name>
<organism evidence="1 2">
    <name type="scientific">Armillaria solidipes</name>
    <dbReference type="NCBI Taxonomy" id="1076256"/>
    <lineage>
        <taxon>Eukaryota</taxon>
        <taxon>Fungi</taxon>
        <taxon>Dikarya</taxon>
        <taxon>Basidiomycota</taxon>
        <taxon>Agaricomycotina</taxon>
        <taxon>Agaricomycetes</taxon>
        <taxon>Agaricomycetidae</taxon>
        <taxon>Agaricales</taxon>
        <taxon>Marasmiineae</taxon>
        <taxon>Physalacriaceae</taxon>
        <taxon>Armillaria</taxon>
    </lineage>
</organism>
<gene>
    <name evidence="1" type="ORF">ARMSODRAFT_634404</name>
</gene>